<evidence type="ECO:0000256" key="3">
    <source>
        <dbReference type="RuleBase" id="RU000454"/>
    </source>
</evidence>
<dbReference type="CDD" id="cd05471">
    <property type="entry name" value="pepsin_like"/>
    <property type="match status" value="1"/>
</dbReference>
<dbReference type="AlphaFoldDB" id="J9VLL5"/>
<dbReference type="GO" id="GO:0004190">
    <property type="term" value="F:aspartic-type endopeptidase activity"/>
    <property type="evidence" value="ECO:0007669"/>
    <property type="project" value="UniProtKB-KW"/>
</dbReference>
<evidence type="ECO:0000313" key="7">
    <source>
        <dbReference type="Proteomes" id="UP000010091"/>
    </source>
</evidence>
<evidence type="ECO:0000256" key="2">
    <source>
        <dbReference type="ARBA" id="ARBA00022750"/>
    </source>
</evidence>
<dbReference type="Gene3D" id="2.40.70.10">
    <property type="entry name" value="Acid Proteases"/>
    <property type="match status" value="2"/>
</dbReference>
<proteinExistence type="inferred from homology"/>
<dbReference type="PROSITE" id="PS00141">
    <property type="entry name" value="ASP_PROTEASE"/>
    <property type="match status" value="2"/>
</dbReference>
<feature type="region of interest" description="Disordered" evidence="4">
    <location>
        <begin position="63"/>
        <end position="92"/>
    </location>
</feature>
<keyword evidence="3" id="KW-0378">Hydrolase</keyword>
<protein>
    <submittedName>
        <fullName evidence="6">Endopeptidase</fullName>
    </submittedName>
</protein>
<organism evidence="6 7">
    <name type="scientific">Cryptococcus neoformans (strain H99 / ATCC 208821 / CBS 10515 / FGSC 9487)</name>
    <name type="common">Cryptococcus neoformans var. grubii serotype A</name>
    <dbReference type="NCBI Taxonomy" id="235443"/>
    <lineage>
        <taxon>Eukaryota</taxon>
        <taxon>Fungi</taxon>
        <taxon>Dikarya</taxon>
        <taxon>Basidiomycota</taxon>
        <taxon>Agaricomycotina</taxon>
        <taxon>Tremellomycetes</taxon>
        <taxon>Tremellales</taxon>
        <taxon>Cryptococcaceae</taxon>
        <taxon>Cryptococcus</taxon>
        <taxon>Cryptococcus neoformans species complex</taxon>
    </lineage>
</organism>
<feature type="compositionally biased region" description="Low complexity" evidence="4">
    <location>
        <begin position="70"/>
        <end position="87"/>
    </location>
</feature>
<dbReference type="KEGG" id="cng:CNAG_05072"/>
<evidence type="ECO:0000256" key="1">
    <source>
        <dbReference type="ARBA" id="ARBA00007447"/>
    </source>
</evidence>
<accession>J9VLL5</accession>
<dbReference type="SUPFAM" id="SSF50630">
    <property type="entry name" value="Acid proteases"/>
    <property type="match status" value="1"/>
</dbReference>
<dbReference type="InterPro" id="IPR033121">
    <property type="entry name" value="PEPTIDASE_A1"/>
</dbReference>
<comment type="similarity">
    <text evidence="1 3">Belongs to the peptidase A1 family.</text>
</comment>
<dbReference type="EMBL" id="CP003823">
    <property type="protein sequence ID" value="AFR94336.2"/>
    <property type="molecule type" value="Genomic_DNA"/>
</dbReference>
<reference evidence="6 7" key="1">
    <citation type="journal article" date="2014" name="PLoS Genet.">
        <title>Analysis of the genome and transcriptome of Cryptococcus neoformans var. grubii reveals complex RNA expression and microevolution leading to virulence attenuation.</title>
        <authorList>
            <person name="Janbon G."/>
            <person name="Ormerod K.L."/>
            <person name="Paulet D."/>
            <person name="Byrnes E.J.III."/>
            <person name="Yadav V."/>
            <person name="Chatterjee G."/>
            <person name="Mullapudi N."/>
            <person name="Hon C.C."/>
            <person name="Billmyre R.B."/>
            <person name="Brunel F."/>
            <person name="Bahn Y.S."/>
            <person name="Chen W."/>
            <person name="Chen Y."/>
            <person name="Chow E.W."/>
            <person name="Coppee J.Y."/>
            <person name="Floyd-Averette A."/>
            <person name="Gaillardin C."/>
            <person name="Gerik K.J."/>
            <person name="Goldberg J."/>
            <person name="Gonzalez-Hilarion S."/>
            <person name="Gujja S."/>
            <person name="Hamlin J.L."/>
            <person name="Hsueh Y.P."/>
            <person name="Ianiri G."/>
            <person name="Jones S."/>
            <person name="Kodira C.D."/>
            <person name="Kozubowski L."/>
            <person name="Lam W."/>
            <person name="Marra M."/>
            <person name="Mesner L.D."/>
            <person name="Mieczkowski P.A."/>
            <person name="Moyrand F."/>
            <person name="Nielsen K."/>
            <person name="Proux C."/>
            <person name="Rossignol T."/>
            <person name="Schein J.E."/>
            <person name="Sun S."/>
            <person name="Wollschlaeger C."/>
            <person name="Wood I.A."/>
            <person name="Zeng Q."/>
            <person name="Neuveglise C."/>
            <person name="Newlon C.S."/>
            <person name="Perfect J.R."/>
            <person name="Lodge J.K."/>
            <person name="Idnurm A."/>
            <person name="Stajich J.E."/>
            <person name="Kronstad J.W."/>
            <person name="Sanyal K."/>
            <person name="Heitman J."/>
            <person name="Fraser J.A."/>
            <person name="Cuomo C.A."/>
            <person name="Dietrich F.S."/>
        </authorList>
    </citation>
    <scope>NUCLEOTIDE SEQUENCE [LARGE SCALE GENOMIC DNA]</scope>
    <source>
        <strain evidence="7">H99 / ATCC 208821 / CBS 10515 / FGSC 9487</strain>
    </source>
</reference>
<dbReference type="PROSITE" id="PS51767">
    <property type="entry name" value="PEPTIDASE_A1"/>
    <property type="match status" value="1"/>
</dbReference>
<dbReference type="PANTHER" id="PTHR47966">
    <property type="entry name" value="BETA-SITE APP-CLEAVING ENZYME, ISOFORM A-RELATED"/>
    <property type="match status" value="1"/>
</dbReference>
<dbReference type="PANTHER" id="PTHR47966:SF51">
    <property type="entry name" value="BETA-SITE APP-CLEAVING ENZYME, ISOFORM A-RELATED"/>
    <property type="match status" value="1"/>
</dbReference>
<dbReference type="PRINTS" id="PR00792">
    <property type="entry name" value="PEPSIN"/>
</dbReference>
<dbReference type="OrthoDB" id="2747330at2759"/>
<evidence type="ECO:0000256" key="4">
    <source>
        <dbReference type="SAM" id="MobiDB-lite"/>
    </source>
</evidence>
<dbReference type="GeneID" id="23888423"/>
<sequence>MGGLSSVAQTGTTETDASAGASRASDLTTAVSASITNSATATALEEVLDSQSAINSGLMSKTSAFDSGAPSATDRASSSNSDSEPNSGALTDELSTNSISAAGTLIVSVSGTHAPASSSGAASQSDSTSASTTFAQSEWAQPSDFSASLAGVMSQNNAIVYTIDVTIGDGGITLPVLVDTGSADIWIAASECENCTAASMVDSGLTLPVGCEEEDKGYGSGSVKGCLVNIDIIIGTYELEQFHVLAASDSQGFDGTYMSGIFGLAMNKSSINNQATPMDTLSQLGMISTPEVGFYLTRTESGSELVFGSPHNNPHADQNKKVTLPKITTGDGLYRVTMDGFVSHGYMVQSSNGSISMENIEVILDTGTSDIRVPEDMLLPIYAALGNGTYYFDTMTGDLVVPCNSNDDAALALQFHGQQFPLSWQDLIANPSSTDANYCYCRIQASPSDISDYLIVGSIFFHNIYHVINTDTGDTTLYGLVD</sequence>
<dbReference type="RefSeq" id="XP_012048486.1">
    <property type="nucleotide sequence ID" value="XM_012193096.1"/>
</dbReference>
<dbReference type="InterPro" id="IPR034164">
    <property type="entry name" value="Pepsin-like_dom"/>
</dbReference>
<dbReference type="FunFam" id="2.40.70.10:FF:000211">
    <property type="entry name" value="Endopeptidase"/>
    <property type="match status" value="1"/>
</dbReference>
<feature type="domain" description="Peptidase A1" evidence="5">
    <location>
        <begin position="161"/>
        <end position="481"/>
    </location>
</feature>
<keyword evidence="2 3" id="KW-0064">Aspartyl protease</keyword>
<gene>
    <name evidence="6" type="ORF">CNAG_05072</name>
</gene>
<keyword evidence="3" id="KW-0645">Protease</keyword>
<keyword evidence="7" id="KW-1185">Reference proteome</keyword>
<dbReference type="VEuPathDB" id="FungiDB:CNAG_05072"/>
<dbReference type="HOGENOM" id="CLU_566214_0_0_1"/>
<dbReference type="InterPro" id="IPR001461">
    <property type="entry name" value="Aspartic_peptidase_A1"/>
</dbReference>
<evidence type="ECO:0000313" key="6">
    <source>
        <dbReference type="EMBL" id="AFR94336.2"/>
    </source>
</evidence>
<dbReference type="InterPro" id="IPR021109">
    <property type="entry name" value="Peptidase_aspartic_dom_sf"/>
</dbReference>
<dbReference type="Proteomes" id="UP000010091">
    <property type="component" value="Chromosome 4"/>
</dbReference>
<name>J9VLL5_CRYN9</name>
<feature type="region of interest" description="Disordered" evidence="4">
    <location>
        <begin position="116"/>
        <end position="135"/>
    </location>
</feature>
<feature type="region of interest" description="Disordered" evidence="4">
    <location>
        <begin position="1"/>
        <end position="27"/>
    </location>
</feature>
<dbReference type="Pfam" id="PF00026">
    <property type="entry name" value="Asp"/>
    <property type="match status" value="1"/>
</dbReference>
<evidence type="ECO:0000259" key="5">
    <source>
        <dbReference type="PROSITE" id="PS51767"/>
    </source>
</evidence>
<dbReference type="InterPro" id="IPR001969">
    <property type="entry name" value="Aspartic_peptidase_AS"/>
</dbReference>
<feature type="compositionally biased region" description="Polar residues" evidence="4">
    <location>
        <begin position="1"/>
        <end position="16"/>
    </location>
</feature>
<dbReference type="GO" id="GO:0006508">
    <property type="term" value="P:proteolysis"/>
    <property type="evidence" value="ECO:0007669"/>
    <property type="project" value="UniProtKB-KW"/>
</dbReference>